<dbReference type="EC" id="4.1.1.19" evidence="6"/>
<gene>
    <name evidence="6" type="ORF">MOV08_22155</name>
</gene>
<dbReference type="Pfam" id="PF01276">
    <property type="entry name" value="OKR_DC_1"/>
    <property type="match status" value="1"/>
</dbReference>
<dbReference type="GO" id="GO:0008792">
    <property type="term" value="F:arginine decarboxylase activity"/>
    <property type="evidence" value="ECO:0007669"/>
    <property type="project" value="UniProtKB-EC"/>
</dbReference>
<dbReference type="Gene3D" id="3.90.1150.10">
    <property type="entry name" value="Aspartate Aminotransferase, domain 1"/>
    <property type="match status" value="1"/>
</dbReference>
<evidence type="ECO:0000256" key="2">
    <source>
        <dbReference type="ARBA" id="ARBA00022793"/>
    </source>
</evidence>
<keyword evidence="7" id="KW-1185">Reference proteome</keyword>
<organism evidence="6 7">
    <name type="scientific">Streptomyces yunnanensis</name>
    <dbReference type="NCBI Taxonomy" id="156453"/>
    <lineage>
        <taxon>Bacteria</taxon>
        <taxon>Bacillati</taxon>
        <taxon>Actinomycetota</taxon>
        <taxon>Actinomycetes</taxon>
        <taxon>Kitasatosporales</taxon>
        <taxon>Streptomycetaceae</taxon>
        <taxon>Streptomyces</taxon>
    </lineage>
</organism>
<dbReference type="InterPro" id="IPR015421">
    <property type="entry name" value="PyrdxlP-dep_Trfase_major"/>
</dbReference>
<evidence type="ECO:0000256" key="1">
    <source>
        <dbReference type="ARBA" id="ARBA00010671"/>
    </source>
</evidence>
<dbReference type="InterPro" id="IPR005308">
    <property type="entry name" value="OKR_de-COase_N"/>
</dbReference>
<dbReference type="InterPro" id="IPR011193">
    <property type="entry name" value="Orn/lys/arg_de-COase"/>
</dbReference>
<dbReference type="PROSITE" id="PS00703">
    <property type="entry name" value="OKR_DC_1"/>
    <property type="match status" value="1"/>
</dbReference>
<proteinExistence type="inferred from homology"/>
<dbReference type="InterPro" id="IPR036633">
    <property type="entry name" value="Prn/Lys/Arg_de-COase_C_sf"/>
</dbReference>
<dbReference type="RefSeq" id="WP_275308626.1">
    <property type="nucleotide sequence ID" value="NZ_CP095749.1"/>
</dbReference>
<dbReference type="SUPFAM" id="SSF53383">
    <property type="entry name" value="PLP-dependent transferases"/>
    <property type="match status" value="1"/>
</dbReference>
<dbReference type="InterPro" id="IPR015422">
    <property type="entry name" value="PyrdxlP-dep_Trfase_small"/>
</dbReference>
<dbReference type="Gene3D" id="3.90.100.10">
    <property type="entry name" value="Orn/Lys/Arg decarboxylase, C-terminal domain"/>
    <property type="match status" value="1"/>
</dbReference>
<evidence type="ECO:0000313" key="6">
    <source>
        <dbReference type="EMBL" id="WEB41705.1"/>
    </source>
</evidence>
<comment type="similarity">
    <text evidence="1">Belongs to the Orn/Lys/Arg decarboxylase class-I family.</text>
</comment>
<protein>
    <submittedName>
        <fullName evidence="6">Arginine decarboxylase</fullName>
        <ecNumber evidence="6">4.1.1.19</ecNumber>
    </submittedName>
</protein>
<accession>A0ABY8A9P2</accession>
<feature type="domain" description="Orn/Lys/Arg decarboxylases family 1 pyridoxal-P attachment site" evidence="5">
    <location>
        <begin position="392"/>
        <end position="406"/>
    </location>
</feature>
<dbReference type="SUPFAM" id="SSF55904">
    <property type="entry name" value="Ornithine decarboxylase C-terminal domain"/>
    <property type="match status" value="1"/>
</dbReference>
<dbReference type="Pfam" id="PF03711">
    <property type="entry name" value="OKR_DC_1_C"/>
    <property type="match status" value="1"/>
</dbReference>
<dbReference type="PANTHER" id="PTHR45229:SF3">
    <property type="entry name" value="BIODEGRADATIVE ARGININE DECARBOXYLASE"/>
    <property type="match status" value="1"/>
</dbReference>
<keyword evidence="2" id="KW-0210">Decarboxylase</keyword>
<sequence length="774" mass="85617">MKRPSILVAVGSTDTNGVPYKRVTEVCSQLTNRGYDVEMVDNAADAVAIASSQADLAAALVSWELPGMTSDMREAKETGAEGVLRVLMDHFSSRLPVYLLTTGDYMDDTPLWVSEVINGWVYLLEDTATFIAGRVDNASSTYRQKILPPFFRRLRRFDGAHEYSWHTPAHHGGVAFLKSPVGRAFYDYYGEQLLRSDISISVGELGSLFEHTGPIGEAEKNAARVFGADDTYFVLHGTSTSVRMLLHGTVAHDEIVLLDRNCHKAINHGIIMSLGRPVYLVPTRNGYGLTGPIPPKRMTEEAVRKQIEESPLAEEAVSLNPASTVITNSTYDGLCYDAVHVAELLAPCTPALQFDEAWFAYAHFNPLYERRYGMAIDPGAIDGGNHPTVFASQSTHKLLAALSQAAMVHVKQGAGQLPAREIFDETYMMHATTSPLYPMIASLDVAAGMMDGPSGKWLTTEAITEAIRFRQATVRLGKRLAEAGDRPKWFFGVWQPEEVTNPETKRTYEFHQAPLDLLREQSSCWVLDPDDTWHGFSDLEDDFCLLDPIKVTITCPGVNAQGELDTFGIPARIVSAYLETRQIVVEKTDVYTFLLLFSMGITKGKWGTLLDALTDFKKLYDDGAALSEVLPGLVQEHPERYKNLTLPGLCKEMHTYLSDNKLMKLLNDAFTGATPPTPVLTPAEAYQKFIQGETELLSLDELPGRVVATQIAITPPGIPVLMPGEQVGDMESDLMKYLKLLEAFDRKFPGFASETHGVLHKDGKYFIRCVEDEA</sequence>
<keyword evidence="3" id="KW-0663">Pyridoxal phosphate</keyword>
<evidence type="ECO:0000313" key="7">
    <source>
        <dbReference type="Proteomes" id="UP001218629"/>
    </source>
</evidence>
<evidence type="ECO:0000259" key="5">
    <source>
        <dbReference type="PROSITE" id="PS00703"/>
    </source>
</evidence>
<dbReference type="InterPro" id="IPR000310">
    <property type="entry name" value="Orn/Lys/Arg_deCO2ase_major_dom"/>
</dbReference>
<dbReference type="Pfam" id="PF03709">
    <property type="entry name" value="OKR_DC_1_N"/>
    <property type="match status" value="1"/>
</dbReference>
<name>A0ABY8A9P2_9ACTN</name>
<dbReference type="PANTHER" id="PTHR45229">
    <property type="entry name" value="CONSTITUTIVE ORNITHINE DECARBOXYLASE"/>
    <property type="match status" value="1"/>
</dbReference>
<keyword evidence="4 6" id="KW-0456">Lyase</keyword>
<evidence type="ECO:0000256" key="4">
    <source>
        <dbReference type="ARBA" id="ARBA00023239"/>
    </source>
</evidence>
<dbReference type="EMBL" id="CP095749">
    <property type="protein sequence ID" value="WEB41705.1"/>
    <property type="molecule type" value="Genomic_DNA"/>
</dbReference>
<reference evidence="6 7" key="1">
    <citation type="submission" date="2022-03" db="EMBL/GenBank/DDBJ databases">
        <title>Streptomyces yunnanensis P86,complete genome.</title>
        <authorList>
            <person name="Chen S."/>
            <person name="Zhang Q."/>
        </authorList>
    </citation>
    <scope>NUCLEOTIDE SEQUENCE [LARGE SCALE GENOMIC DNA]</scope>
    <source>
        <strain evidence="6 7">P86</strain>
    </source>
</reference>
<dbReference type="Gene3D" id="3.40.640.10">
    <property type="entry name" value="Type I PLP-dependent aspartate aminotransferase-like (Major domain)"/>
    <property type="match status" value="1"/>
</dbReference>
<dbReference type="InterPro" id="IPR015424">
    <property type="entry name" value="PyrdxlP-dep_Trfase"/>
</dbReference>
<dbReference type="Gene3D" id="3.40.50.2300">
    <property type="match status" value="1"/>
</dbReference>
<evidence type="ECO:0000256" key="3">
    <source>
        <dbReference type="ARBA" id="ARBA00022898"/>
    </source>
</evidence>
<dbReference type="PIRSF" id="PIRSF009393">
    <property type="entry name" value="Orn_decarb"/>
    <property type="match status" value="1"/>
</dbReference>
<dbReference type="InterPro" id="IPR008286">
    <property type="entry name" value="Prn/Lys/Arg_de-COase_C"/>
</dbReference>
<dbReference type="Proteomes" id="UP001218629">
    <property type="component" value="Chromosome"/>
</dbReference>